<accession>A0A3B0JUL1</accession>
<dbReference type="AlphaFoldDB" id="A0A3B0JUL1"/>
<reference evidence="3" key="1">
    <citation type="submission" date="2018-01" db="EMBL/GenBank/DDBJ databases">
        <authorList>
            <person name="Alioto T."/>
            <person name="Alioto T."/>
        </authorList>
    </citation>
    <scope>NUCLEOTIDE SEQUENCE [LARGE SCALE GENOMIC DNA]</scope>
</reference>
<gene>
    <name evidence="2" type="ORF">DGUA_6G004335</name>
</gene>
<dbReference type="Pfam" id="PF06477">
    <property type="entry name" value="DUF1091"/>
    <property type="match status" value="1"/>
</dbReference>
<evidence type="ECO:0000313" key="2">
    <source>
        <dbReference type="EMBL" id="SPP85795.1"/>
    </source>
</evidence>
<dbReference type="Proteomes" id="UP000268350">
    <property type="component" value="Unassembled WGS sequence"/>
</dbReference>
<evidence type="ECO:0000313" key="3">
    <source>
        <dbReference type="Proteomes" id="UP000268350"/>
    </source>
</evidence>
<keyword evidence="3" id="KW-1185">Reference proteome</keyword>
<feature type="signal peptide" evidence="1">
    <location>
        <begin position="1"/>
        <end position="22"/>
    </location>
</feature>
<dbReference type="OrthoDB" id="8020757at2759"/>
<evidence type="ECO:0000256" key="1">
    <source>
        <dbReference type="SAM" id="SignalP"/>
    </source>
</evidence>
<protein>
    <recommendedName>
        <fullName evidence="4">NADH:ubiquinone oxidoreductase intermediate-associated protein 30 domain-containing protein</fullName>
    </recommendedName>
</protein>
<name>A0A3B0JUL1_DROGU</name>
<sequence>MNTLFRIIISSSVISLIKPVIAEEMTVHFDEFVLTYWKPDIFERADCQLFQKDNRSYVNCGFVLKRNVGEISVRTAMDFWKPNNQKMKIYDVSFDGCLLLRTAHKNRLFNIYVKSFRKHANANLICPFKANFSYTLTNWQLETQDLPSFIPVGRFRTITEYFTQKQLGARFVTQGKFIAKN</sequence>
<dbReference type="EMBL" id="OUUW01000010">
    <property type="protein sequence ID" value="SPP85795.1"/>
    <property type="molecule type" value="Genomic_DNA"/>
</dbReference>
<dbReference type="InterPro" id="IPR010512">
    <property type="entry name" value="DUF1091"/>
</dbReference>
<dbReference type="PANTHER" id="PTHR20898:SF0">
    <property type="entry name" value="DAEDALUS ON 3-RELATED"/>
    <property type="match status" value="1"/>
</dbReference>
<organism evidence="2 3">
    <name type="scientific">Drosophila guanche</name>
    <name type="common">Fruit fly</name>
    <dbReference type="NCBI Taxonomy" id="7266"/>
    <lineage>
        <taxon>Eukaryota</taxon>
        <taxon>Metazoa</taxon>
        <taxon>Ecdysozoa</taxon>
        <taxon>Arthropoda</taxon>
        <taxon>Hexapoda</taxon>
        <taxon>Insecta</taxon>
        <taxon>Pterygota</taxon>
        <taxon>Neoptera</taxon>
        <taxon>Endopterygota</taxon>
        <taxon>Diptera</taxon>
        <taxon>Brachycera</taxon>
        <taxon>Muscomorpha</taxon>
        <taxon>Ephydroidea</taxon>
        <taxon>Drosophilidae</taxon>
        <taxon>Drosophila</taxon>
        <taxon>Sophophora</taxon>
    </lineage>
</organism>
<feature type="chain" id="PRO_5017407327" description="NADH:ubiquinone oxidoreductase intermediate-associated protein 30 domain-containing protein" evidence="1">
    <location>
        <begin position="23"/>
        <end position="181"/>
    </location>
</feature>
<evidence type="ECO:0008006" key="4">
    <source>
        <dbReference type="Google" id="ProtNLM"/>
    </source>
</evidence>
<proteinExistence type="predicted"/>
<dbReference type="PANTHER" id="PTHR20898">
    <property type="entry name" value="DAEDALUS ON 3-RELATED-RELATED"/>
    <property type="match status" value="1"/>
</dbReference>
<keyword evidence="1" id="KW-0732">Signal</keyword>
<dbReference type="SMART" id="SM00697">
    <property type="entry name" value="DM8"/>
    <property type="match status" value="1"/>
</dbReference>
<dbReference type="OMA" id="TAMDFWK"/>